<feature type="transmembrane region" description="Helical" evidence="2">
    <location>
        <begin position="122"/>
        <end position="144"/>
    </location>
</feature>
<keyword evidence="2" id="KW-1133">Transmembrane helix</keyword>
<comment type="caution">
    <text evidence="3">The sequence shown here is derived from an EMBL/GenBank/DDBJ whole genome shotgun (WGS) entry which is preliminary data.</text>
</comment>
<accession>A0A2N3V9X3</accession>
<evidence type="ECO:0000256" key="2">
    <source>
        <dbReference type="SAM" id="Phobius"/>
    </source>
</evidence>
<proteinExistence type="predicted"/>
<organism evidence="3 4">
    <name type="scientific">Nocardia fluminea</name>
    <dbReference type="NCBI Taxonomy" id="134984"/>
    <lineage>
        <taxon>Bacteria</taxon>
        <taxon>Bacillati</taxon>
        <taxon>Actinomycetota</taxon>
        <taxon>Actinomycetes</taxon>
        <taxon>Mycobacteriales</taxon>
        <taxon>Nocardiaceae</taxon>
        <taxon>Nocardia</taxon>
    </lineage>
</organism>
<reference evidence="3 4" key="1">
    <citation type="submission" date="2017-12" db="EMBL/GenBank/DDBJ databases">
        <title>Sequencing the genomes of 1000 Actinobacteria strains.</title>
        <authorList>
            <person name="Klenk H.-P."/>
        </authorList>
    </citation>
    <scope>NUCLEOTIDE SEQUENCE [LARGE SCALE GENOMIC DNA]</scope>
    <source>
        <strain evidence="3 4">DSM 44489</strain>
    </source>
</reference>
<feature type="compositionally biased region" description="Low complexity" evidence="1">
    <location>
        <begin position="76"/>
        <end position="109"/>
    </location>
</feature>
<gene>
    <name evidence="3" type="ORF">ATK86_2780</name>
</gene>
<feature type="region of interest" description="Disordered" evidence="1">
    <location>
        <begin position="1"/>
        <end position="119"/>
    </location>
</feature>
<evidence type="ECO:0000313" key="4">
    <source>
        <dbReference type="Proteomes" id="UP000233766"/>
    </source>
</evidence>
<keyword evidence="2" id="KW-0812">Transmembrane</keyword>
<name>A0A2N3V9X3_9NOCA</name>
<dbReference type="AlphaFoldDB" id="A0A2N3V9X3"/>
<keyword evidence="2" id="KW-0472">Membrane</keyword>
<dbReference type="Proteomes" id="UP000233766">
    <property type="component" value="Unassembled WGS sequence"/>
</dbReference>
<keyword evidence="4" id="KW-1185">Reference proteome</keyword>
<evidence type="ECO:0000313" key="3">
    <source>
        <dbReference type="EMBL" id="PKV78413.1"/>
    </source>
</evidence>
<evidence type="ECO:0000256" key="1">
    <source>
        <dbReference type="SAM" id="MobiDB-lite"/>
    </source>
</evidence>
<sequence length="333" mass="35440">MTGPNQQPPGDGVPPSDPTVAWWERPGEGAGQSPGQADPTVLRGNIGAPGPYTAPPTPYQSGANPQPYTAPPGPYQSGASPQPFPQPQQFAQPQFGQPQGAYQAPQPQWGAPPRPPSSGNKAVWWIVGGAIVAVGVLVIGLIAFTVNKADDDNPFGPDPDKWAGSYVYKDGKNACDLVDLTVLNQWASTRETTTHTERGPSEYIGGGSYDCDAKNQESGRNANAAAMGLEVEFKTESETESDYSRWKGYDTKTTGKDYDHGAVSGLGTEAYYASEQRTYGSIPSDYSMVVAAHDSNISVKVEIEVSTMRTVDKAAMRTAAETQVRKVLAALKK</sequence>
<protein>
    <submittedName>
        <fullName evidence="3">Uncharacterized protein</fullName>
    </submittedName>
</protein>
<dbReference type="EMBL" id="PJMW01000002">
    <property type="protein sequence ID" value="PKV78413.1"/>
    <property type="molecule type" value="Genomic_DNA"/>
</dbReference>